<sequence>MLTFKYSDFIKAIFLLFFSIGAFIIAAGLFYEESYYYKKNDYFTYHILTLDEVKDIPVISDNYEFYYYSQDGTQRLTNGVVFYNPMSDRKTELVKYIEMLGFKKTKSIPWSYENISEVWIKEHDEVNLIQDDKDKTIDISFIKG</sequence>
<reference evidence="2" key="1">
    <citation type="submission" date="2021-12" db="EMBL/GenBank/DDBJ databases">
        <title>Genome sequence of novel Pectobacterium sp. causing blackleg.</title>
        <authorList>
            <person name="Wang J."/>
        </authorList>
    </citation>
    <scope>NUCLEOTIDE SEQUENCE</scope>
    <source>
        <strain evidence="2">BY21311</strain>
    </source>
</reference>
<dbReference type="AlphaFoldDB" id="A0AAE9T042"/>
<feature type="transmembrane region" description="Helical" evidence="1">
    <location>
        <begin position="12"/>
        <end position="31"/>
    </location>
</feature>
<keyword evidence="1" id="KW-0472">Membrane</keyword>
<dbReference type="RefSeq" id="WP_258883914.1">
    <property type="nucleotide sequence ID" value="NZ_CP090065.1"/>
</dbReference>
<accession>A0AAE9T042</accession>
<evidence type="ECO:0000313" key="3">
    <source>
        <dbReference type="Proteomes" id="UP001059272"/>
    </source>
</evidence>
<evidence type="ECO:0000313" key="2">
    <source>
        <dbReference type="EMBL" id="UVO08915.1"/>
    </source>
</evidence>
<dbReference type="KEGG" id="ppoo:LW347_02665"/>
<keyword evidence="1" id="KW-0812">Transmembrane</keyword>
<gene>
    <name evidence="2" type="ORF">LW347_02665</name>
</gene>
<keyword evidence="1" id="KW-1133">Transmembrane helix</keyword>
<name>A0AAE9T042_9GAMM</name>
<dbReference type="EMBL" id="CP090065">
    <property type="protein sequence ID" value="UVO08915.1"/>
    <property type="molecule type" value="Genomic_DNA"/>
</dbReference>
<dbReference type="Proteomes" id="UP001059272">
    <property type="component" value="Chromosome"/>
</dbReference>
<organism evidence="2 3">
    <name type="scientific">Pectobacterium polonicum</name>
    <dbReference type="NCBI Taxonomy" id="2485124"/>
    <lineage>
        <taxon>Bacteria</taxon>
        <taxon>Pseudomonadati</taxon>
        <taxon>Pseudomonadota</taxon>
        <taxon>Gammaproteobacteria</taxon>
        <taxon>Enterobacterales</taxon>
        <taxon>Pectobacteriaceae</taxon>
        <taxon>Pectobacterium</taxon>
    </lineage>
</organism>
<protein>
    <submittedName>
        <fullName evidence="2">Uncharacterized protein</fullName>
    </submittedName>
</protein>
<evidence type="ECO:0000256" key="1">
    <source>
        <dbReference type="SAM" id="Phobius"/>
    </source>
</evidence>
<proteinExistence type="predicted"/>